<dbReference type="GO" id="GO:0033214">
    <property type="term" value="P:siderophore-iron import into cell"/>
    <property type="evidence" value="ECO:0007669"/>
    <property type="project" value="TreeGrafter"/>
</dbReference>
<evidence type="ECO:0000313" key="9">
    <source>
        <dbReference type="EMBL" id="SDW19434.1"/>
    </source>
</evidence>
<keyword evidence="4" id="KW-1003">Cell membrane</keyword>
<dbReference type="STRING" id="1122204.SAMN05421781_0797"/>
<comment type="similarity">
    <text evidence="2">Belongs to the binding-protein-dependent transport system permease family. FecCD subfamily.</text>
</comment>
<dbReference type="EMBL" id="FNNC01000001">
    <property type="protein sequence ID" value="SDW19434.1"/>
    <property type="molecule type" value="Genomic_DNA"/>
</dbReference>
<feature type="transmembrane region" description="Helical" evidence="8">
    <location>
        <begin position="207"/>
        <end position="229"/>
    </location>
</feature>
<dbReference type="InterPro" id="IPR037294">
    <property type="entry name" value="ABC_BtuC-like"/>
</dbReference>
<evidence type="ECO:0000256" key="2">
    <source>
        <dbReference type="ARBA" id="ARBA00007935"/>
    </source>
</evidence>
<dbReference type="Pfam" id="PF01032">
    <property type="entry name" value="FecCD"/>
    <property type="match status" value="1"/>
</dbReference>
<protein>
    <submittedName>
        <fullName evidence="9">Iron complex transport system permease protein</fullName>
    </submittedName>
</protein>
<dbReference type="AlphaFoldDB" id="A0A1H2RL02"/>
<evidence type="ECO:0000256" key="1">
    <source>
        <dbReference type="ARBA" id="ARBA00004651"/>
    </source>
</evidence>
<gene>
    <name evidence="9" type="ORF">SAMN05421781_0797</name>
</gene>
<dbReference type="PANTHER" id="PTHR30472">
    <property type="entry name" value="FERRIC ENTEROBACTIN TRANSPORT SYSTEM PERMEASE PROTEIN"/>
    <property type="match status" value="1"/>
</dbReference>
<dbReference type="PANTHER" id="PTHR30472:SF24">
    <property type="entry name" value="FERRIC ENTEROBACTIN TRANSPORT SYSTEM PERMEASE PROTEIN FEPG"/>
    <property type="match status" value="1"/>
</dbReference>
<evidence type="ECO:0000256" key="3">
    <source>
        <dbReference type="ARBA" id="ARBA00022448"/>
    </source>
</evidence>
<keyword evidence="7 8" id="KW-0472">Membrane</keyword>
<organism evidence="9 10">
    <name type="scientific">Marinococcus luteus</name>
    <dbReference type="NCBI Taxonomy" id="1122204"/>
    <lineage>
        <taxon>Bacteria</taxon>
        <taxon>Bacillati</taxon>
        <taxon>Bacillota</taxon>
        <taxon>Bacilli</taxon>
        <taxon>Bacillales</taxon>
        <taxon>Bacillaceae</taxon>
        <taxon>Marinococcus</taxon>
    </lineage>
</organism>
<feature type="transmembrane region" description="Helical" evidence="8">
    <location>
        <begin position="289"/>
        <end position="311"/>
    </location>
</feature>
<dbReference type="GO" id="GO:0022857">
    <property type="term" value="F:transmembrane transporter activity"/>
    <property type="evidence" value="ECO:0007669"/>
    <property type="project" value="InterPro"/>
</dbReference>
<evidence type="ECO:0000256" key="6">
    <source>
        <dbReference type="ARBA" id="ARBA00022989"/>
    </source>
</evidence>
<accession>A0A1H2RL02</accession>
<evidence type="ECO:0000256" key="8">
    <source>
        <dbReference type="SAM" id="Phobius"/>
    </source>
</evidence>
<evidence type="ECO:0000256" key="7">
    <source>
        <dbReference type="ARBA" id="ARBA00023136"/>
    </source>
</evidence>
<keyword evidence="5 8" id="KW-0812">Transmembrane</keyword>
<feature type="transmembrane region" description="Helical" evidence="8">
    <location>
        <begin position="131"/>
        <end position="150"/>
    </location>
</feature>
<dbReference type="RefSeq" id="WP_091611436.1">
    <property type="nucleotide sequence ID" value="NZ_FNNC01000001.1"/>
</dbReference>
<sequence>MKRHTTWRTRFFSVQMDMRAIRRMGLLVLAVLAACLLGPSLGNTMLSPVTVVETMMGSGSGANEFIVNNSRVPRTLVALLTGGALGVSGLLLQGVVRNPLAAPDIVGVTGGASVAAVAFMTFGAGAVSIQWIPLAAISGALLVSTLIYALAWKKGVSPIRLILIGIGISAIMSAAVTFMIIVSSAVTATDAYVWLTGSIYGASWSDIFTIAPVIALGLPLAVVFSSSLNAQQLGDDTSAGLGVRIQVDRIVVVFLSVVLAGTAVAVAGAIGFIGLIAPHIARALIGRSYGALVPASACTGAILLFAADLIARTIFYPVDVPAGVFTAAIGAPFFLYLLFRNRNHF</sequence>
<evidence type="ECO:0000256" key="4">
    <source>
        <dbReference type="ARBA" id="ARBA00022475"/>
    </source>
</evidence>
<reference evidence="9 10" key="1">
    <citation type="submission" date="2016-10" db="EMBL/GenBank/DDBJ databases">
        <authorList>
            <person name="de Groot N.N."/>
        </authorList>
    </citation>
    <scope>NUCLEOTIDE SEQUENCE [LARGE SCALE GENOMIC DNA]</scope>
    <source>
        <strain evidence="9 10">DSM 23126</strain>
    </source>
</reference>
<dbReference type="Gene3D" id="1.10.3470.10">
    <property type="entry name" value="ABC transporter involved in vitamin B12 uptake, BtuC"/>
    <property type="match status" value="1"/>
</dbReference>
<feature type="transmembrane region" description="Helical" evidence="8">
    <location>
        <begin position="162"/>
        <end position="187"/>
    </location>
</feature>
<feature type="transmembrane region" description="Helical" evidence="8">
    <location>
        <begin position="250"/>
        <end position="277"/>
    </location>
</feature>
<keyword evidence="6 8" id="KW-1133">Transmembrane helix</keyword>
<name>A0A1H2RL02_9BACI</name>
<proteinExistence type="inferred from homology"/>
<comment type="subcellular location">
    <subcellularLocation>
        <location evidence="1">Cell membrane</location>
        <topology evidence="1">Multi-pass membrane protein</topology>
    </subcellularLocation>
</comment>
<keyword evidence="10" id="KW-1185">Reference proteome</keyword>
<dbReference type="PROSITE" id="PS51257">
    <property type="entry name" value="PROKAR_LIPOPROTEIN"/>
    <property type="match status" value="1"/>
</dbReference>
<feature type="transmembrane region" description="Helical" evidence="8">
    <location>
        <begin position="318"/>
        <end position="339"/>
    </location>
</feature>
<dbReference type="InterPro" id="IPR000522">
    <property type="entry name" value="ABC_transptr_permease_BtuC"/>
</dbReference>
<dbReference type="CDD" id="cd06550">
    <property type="entry name" value="TM_ABC_iron-siderophores_like"/>
    <property type="match status" value="1"/>
</dbReference>
<dbReference type="GO" id="GO:0005886">
    <property type="term" value="C:plasma membrane"/>
    <property type="evidence" value="ECO:0007669"/>
    <property type="project" value="UniProtKB-SubCell"/>
</dbReference>
<evidence type="ECO:0000313" key="10">
    <source>
        <dbReference type="Proteomes" id="UP000199488"/>
    </source>
</evidence>
<feature type="transmembrane region" description="Helical" evidence="8">
    <location>
        <begin position="75"/>
        <end position="93"/>
    </location>
</feature>
<evidence type="ECO:0000256" key="5">
    <source>
        <dbReference type="ARBA" id="ARBA00022692"/>
    </source>
</evidence>
<dbReference type="SUPFAM" id="SSF81345">
    <property type="entry name" value="ABC transporter involved in vitamin B12 uptake, BtuC"/>
    <property type="match status" value="1"/>
</dbReference>
<dbReference type="Proteomes" id="UP000199488">
    <property type="component" value="Unassembled WGS sequence"/>
</dbReference>
<dbReference type="OrthoDB" id="9811721at2"/>
<keyword evidence="3" id="KW-0813">Transport</keyword>
<dbReference type="FunFam" id="1.10.3470.10:FF:000001">
    <property type="entry name" value="Vitamin B12 ABC transporter permease BtuC"/>
    <property type="match status" value="1"/>
</dbReference>
<feature type="transmembrane region" description="Helical" evidence="8">
    <location>
        <begin position="105"/>
        <end position="125"/>
    </location>
</feature>